<dbReference type="Gene3D" id="3.40.50.2060">
    <property type="match status" value="1"/>
</dbReference>
<dbReference type="Gene3D" id="3.40.50.1910">
    <property type="match status" value="1"/>
</dbReference>
<gene>
    <name evidence="2" type="ORF">OEZ85_002950</name>
</gene>
<dbReference type="InterPro" id="IPR001619">
    <property type="entry name" value="Sec1-like"/>
</dbReference>
<protein>
    <recommendedName>
        <fullName evidence="4">SM/Sec1-family protein</fullName>
    </recommendedName>
</protein>
<dbReference type="EMBL" id="CP126212">
    <property type="protein sequence ID" value="WIA14424.1"/>
    <property type="molecule type" value="Genomic_DNA"/>
</dbReference>
<reference evidence="2 3" key="1">
    <citation type="submission" date="2023-05" db="EMBL/GenBank/DDBJ databases">
        <title>A 100% complete, gapless, phased diploid assembly of the Scenedesmus obliquus UTEX 3031 genome.</title>
        <authorList>
            <person name="Biondi T.C."/>
            <person name="Hanschen E.R."/>
            <person name="Kwon T."/>
            <person name="Eng W."/>
            <person name="Kruse C.P.S."/>
            <person name="Koehler S.I."/>
            <person name="Kunde Y."/>
            <person name="Gleasner C.D."/>
            <person name="You Mak K.T."/>
            <person name="Polle J."/>
            <person name="Hovde B.T."/>
            <person name="Starkenburg S.R."/>
        </authorList>
    </citation>
    <scope>NUCLEOTIDE SEQUENCE [LARGE SCALE GENOMIC DNA]</scope>
    <source>
        <strain evidence="2 3">DOE0152z</strain>
    </source>
</reference>
<name>A0ABY8TZ34_TETOB</name>
<evidence type="ECO:0000313" key="3">
    <source>
        <dbReference type="Proteomes" id="UP001244341"/>
    </source>
</evidence>
<evidence type="ECO:0008006" key="4">
    <source>
        <dbReference type="Google" id="ProtNLM"/>
    </source>
</evidence>
<sequence length="611" mass="67531">MQPRSVAAMPDRLADKERSEALAQMHLIKILRAYMLHMVGEVPGYKALLVDKDTMRICSTQFGRTELAEHNVVHIERLDSNDSKEHLELKAICFVRPTRENVTLLKRELRQPRYQSYHLYFTNLVSQMHLQDLAEADAAKEQVQQVQEFYGDFVALDVHHFMVPVPTNEVLINPKAALPLGASEFEAVDRLVQGLSALFLALRRRPVIRYQRSSDAAKRLAEGLHSLTYKQQPGVFDFGSRSSPVVLLLDRCDDPVTPLLMQWTYQAMIHELVGIRDNTAVLTSAKVPEQYREVVVDPASDEFYRSHLFANYGEVGLSVKELVDKFSSQSAAHKQVSSLDDMRRFILEHSDFSRAQANVTKHVNVVTQLSEAVAQRSLMDVSTLEQDLSNPAAPLTAATAYEDVLSMLRNTAISNKDRVRLVMLFALRFESESQRIAGLLDFLGQAGLRNSSPGLFAAAQGILQYGGSDRRSGDLYGGGNILLKAKNVFKGLQGVDNVYTQHQPLLSETLRLLAANDLNAAAYPYMAGSQDEALNWQAAYRQRPPTAAIVFIVGGSTYEEAKAAAEWNSRGPGGSPQSGMRVLLGGSSVLNSDAFLKALGAAAAAAGNELR</sequence>
<dbReference type="Gene3D" id="3.90.830.10">
    <property type="entry name" value="Syntaxin Binding Protein 1, Chain A, domain 2"/>
    <property type="match status" value="1"/>
</dbReference>
<dbReference type="InterPro" id="IPR036045">
    <property type="entry name" value="Sec1-like_sf"/>
</dbReference>
<dbReference type="Gene3D" id="1.25.40.60">
    <property type="match status" value="1"/>
</dbReference>
<evidence type="ECO:0000313" key="2">
    <source>
        <dbReference type="EMBL" id="WIA14424.1"/>
    </source>
</evidence>
<dbReference type="PANTHER" id="PTHR11679">
    <property type="entry name" value="VESICLE PROTEIN SORTING-ASSOCIATED"/>
    <property type="match status" value="1"/>
</dbReference>
<organism evidence="2 3">
    <name type="scientific">Tetradesmus obliquus</name>
    <name type="common">Green alga</name>
    <name type="synonym">Acutodesmus obliquus</name>
    <dbReference type="NCBI Taxonomy" id="3088"/>
    <lineage>
        <taxon>Eukaryota</taxon>
        <taxon>Viridiplantae</taxon>
        <taxon>Chlorophyta</taxon>
        <taxon>core chlorophytes</taxon>
        <taxon>Chlorophyceae</taxon>
        <taxon>CS clade</taxon>
        <taxon>Sphaeropleales</taxon>
        <taxon>Scenedesmaceae</taxon>
        <taxon>Tetradesmus</taxon>
    </lineage>
</organism>
<dbReference type="InterPro" id="IPR027482">
    <property type="entry name" value="Sec1-like_dom2"/>
</dbReference>
<proteinExistence type="inferred from homology"/>
<dbReference type="Proteomes" id="UP001244341">
    <property type="component" value="Chromosome 5b"/>
</dbReference>
<accession>A0ABY8TZ34</accession>
<dbReference type="InterPro" id="IPR043154">
    <property type="entry name" value="Sec-1-like_dom1"/>
</dbReference>
<comment type="similarity">
    <text evidence="1">Belongs to the STXBP/unc-18/SEC1 family.</text>
</comment>
<dbReference type="SUPFAM" id="SSF56815">
    <property type="entry name" value="Sec1/munc18-like (SM) proteins"/>
    <property type="match status" value="1"/>
</dbReference>
<keyword evidence="3" id="KW-1185">Reference proteome</keyword>
<evidence type="ECO:0000256" key="1">
    <source>
        <dbReference type="ARBA" id="ARBA00009884"/>
    </source>
</evidence>
<dbReference type="PIRSF" id="PIRSF005715">
    <property type="entry name" value="VPS45_Sec1"/>
    <property type="match status" value="1"/>
</dbReference>
<dbReference type="InterPro" id="IPR043127">
    <property type="entry name" value="Sec-1-like_dom3a"/>
</dbReference>
<dbReference type="Pfam" id="PF00995">
    <property type="entry name" value="Sec1"/>
    <property type="match status" value="1"/>
</dbReference>